<protein>
    <recommendedName>
        <fullName evidence="2">DUF7779 domain-containing protein</fullName>
    </recommendedName>
</protein>
<dbReference type="AlphaFoldDB" id="A0A8H3FBZ7"/>
<evidence type="ECO:0000313" key="3">
    <source>
        <dbReference type="EMBL" id="CAF9919862.1"/>
    </source>
</evidence>
<dbReference type="Gene3D" id="3.40.50.300">
    <property type="entry name" value="P-loop containing nucleotide triphosphate hydrolases"/>
    <property type="match status" value="1"/>
</dbReference>
<dbReference type="InterPro" id="IPR056681">
    <property type="entry name" value="DUF7779"/>
</dbReference>
<name>A0A8H3FBZ7_9LECA</name>
<proteinExistence type="predicted"/>
<gene>
    <name evidence="3" type="ORF">ALECFALPRED_001324</name>
</gene>
<accession>A0A8H3FBZ7</accession>
<dbReference type="SUPFAM" id="SSF52540">
    <property type="entry name" value="P-loop containing nucleoside triphosphate hydrolases"/>
    <property type="match status" value="1"/>
</dbReference>
<sequence length="426" mass="48990">MFRAGVKDSACRSRRCWSQLAIEYVYQIRERSPETWVFWVHASNAARFGQSYRDIADTAKIFGRRDPKANVFKLVHDWLYYDKRNWVLVLDNFDDAGFLCDADQGQPTQPDSNALRPPRDYLPQSQNGSILITSRSREAVFKHIEEKGVINIGSMGEEDALALFEKKLGKQGDDKYITELAAVLEYMPLAIVQAAAYISQRAPRYSVRQYLEEFQKSDRKRTNLLNHEGGELRRDVEARNSIIITWQISFDHIQQVMSPAADLLSLMSFFDRQGIPEVLLRDQSGQKDAQQCEKGHRRGEDTDEQFSVDELGDSIETLRNYSFISVGADKTIFEMHGLVQLATRKWLEANGQLEKWKQRYIKNLCTVFPTGEFENWDECQALFTHAKSAMTQRPEERSTGGAKVFKRVGFDYVQGCMVCAGEGEWR</sequence>
<dbReference type="PANTHER" id="PTHR35205">
    <property type="entry name" value="NB-ARC AND TPR DOMAIN PROTEIN"/>
    <property type="match status" value="1"/>
</dbReference>
<keyword evidence="4" id="KW-1185">Reference proteome</keyword>
<feature type="region of interest" description="Disordered" evidence="1">
    <location>
        <begin position="286"/>
        <end position="305"/>
    </location>
</feature>
<evidence type="ECO:0000313" key="4">
    <source>
        <dbReference type="Proteomes" id="UP000664203"/>
    </source>
</evidence>
<reference evidence="3" key="1">
    <citation type="submission" date="2021-03" db="EMBL/GenBank/DDBJ databases">
        <authorList>
            <person name="Tagirdzhanova G."/>
        </authorList>
    </citation>
    <scope>NUCLEOTIDE SEQUENCE</scope>
</reference>
<dbReference type="Proteomes" id="UP000664203">
    <property type="component" value="Unassembled WGS sequence"/>
</dbReference>
<evidence type="ECO:0000256" key="1">
    <source>
        <dbReference type="SAM" id="MobiDB-lite"/>
    </source>
</evidence>
<evidence type="ECO:0000259" key="2">
    <source>
        <dbReference type="Pfam" id="PF25000"/>
    </source>
</evidence>
<organism evidence="3 4">
    <name type="scientific">Alectoria fallacina</name>
    <dbReference type="NCBI Taxonomy" id="1903189"/>
    <lineage>
        <taxon>Eukaryota</taxon>
        <taxon>Fungi</taxon>
        <taxon>Dikarya</taxon>
        <taxon>Ascomycota</taxon>
        <taxon>Pezizomycotina</taxon>
        <taxon>Lecanoromycetes</taxon>
        <taxon>OSLEUM clade</taxon>
        <taxon>Lecanoromycetidae</taxon>
        <taxon>Lecanorales</taxon>
        <taxon>Lecanorineae</taxon>
        <taxon>Parmeliaceae</taxon>
        <taxon>Alectoria</taxon>
    </lineage>
</organism>
<dbReference type="InterPro" id="IPR027417">
    <property type="entry name" value="P-loop_NTPase"/>
</dbReference>
<dbReference type="OrthoDB" id="1658288at2759"/>
<comment type="caution">
    <text evidence="3">The sequence shown here is derived from an EMBL/GenBank/DDBJ whole genome shotgun (WGS) entry which is preliminary data.</text>
</comment>
<feature type="domain" description="DUF7779" evidence="2">
    <location>
        <begin position="253"/>
        <end position="348"/>
    </location>
</feature>
<feature type="compositionally biased region" description="Basic and acidic residues" evidence="1">
    <location>
        <begin position="290"/>
        <end position="300"/>
    </location>
</feature>
<dbReference type="EMBL" id="CAJPDR010000129">
    <property type="protein sequence ID" value="CAF9919862.1"/>
    <property type="molecule type" value="Genomic_DNA"/>
</dbReference>
<dbReference type="PANTHER" id="PTHR35205:SF1">
    <property type="entry name" value="ZU5 DOMAIN-CONTAINING PROTEIN"/>
    <property type="match status" value="1"/>
</dbReference>
<dbReference type="Pfam" id="PF25000">
    <property type="entry name" value="DUF7779"/>
    <property type="match status" value="1"/>
</dbReference>